<proteinExistence type="predicted"/>
<keyword evidence="2" id="KW-1185">Reference proteome</keyword>
<sequence>MTTVSVNVAGIDYVLSDEHPASSGGVPVLVHPDGRTFAPWDNVIDNKDARMSGGERYRNQVTARAIAGYIKDDNPDNVTALDLLQRFNAVPNPELAA</sequence>
<dbReference type="Proteomes" id="UP000199119">
    <property type="component" value="Unassembled WGS sequence"/>
</dbReference>
<name>A0A1I2FKC7_9BURK</name>
<evidence type="ECO:0000313" key="2">
    <source>
        <dbReference type="Proteomes" id="UP000199119"/>
    </source>
</evidence>
<gene>
    <name evidence="1" type="ORF">SAMN04489711_11110</name>
</gene>
<dbReference type="EMBL" id="FONX01000011">
    <property type="protein sequence ID" value="SFF05208.1"/>
    <property type="molecule type" value="Genomic_DNA"/>
</dbReference>
<protein>
    <submittedName>
        <fullName evidence="1">Uncharacterized protein</fullName>
    </submittedName>
</protein>
<evidence type="ECO:0000313" key="1">
    <source>
        <dbReference type="EMBL" id="SFF05208.1"/>
    </source>
</evidence>
<dbReference type="AlphaFoldDB" id="A0A1I2FKC7"/>
<reference evidence="2" key="1">
    <citation type="submission" date="2016-10" db="EMBL/GenBank/DDBJ databases">
        <authorList>
            <person name="Varghese N."/>
            <person name="Submissions S."/>
        </authorList>
    </citation>
    <scope>NUCLEOTIDE SEQUENCE [LARGE SCALE GENOMIC DNA]</scope>
    <source>
        <strain evidence="2">DSM 27981</strain>
    </source>
</reference>
<organism evidence="1 2">
    <name type="scientific">Paracidovorax wautersii</name>
    <dbReference type="NCBI Taxonomy" id="1177982"/>
    <lineage>
        <taxon>Bacteria</taxon>
        <taxon>Pseudomonadati</taxon>
        <taxon>Pseudomonadota</taxon>
        <taxon>Betaproteobacteria</taxon>
        <taxon>Burkholderiales</taxon>
        <taxon>Comamonadaceae</taxon>
        <taxon>Paracidovorax</taxon>
    </lineage>
</organism>
<dbReference type="RefSeq" id="WP_139222857.1">
    <property type="nucleotide sequence ID" value="NZ_FONX01000011.1"/>
</dbReference>
<accession>A0A1I2FKC7</accession>